<dbReference type="PANTHER" id="PTHR30619:SF1">
    <property type="entry name" value="RECOMBINATION PROTEIN 2"/>
    <property type="match status" value="1"/>
</dbReference>
<evidence type="ECO:0000256" key="6">
    <source>
        <dbReference type="SAM" id="Phobius"/>
    </source>
</evidence>
<organism evidence="8 9">
    <name type="scientific">Clostridium gelidum</name>
    <dbReference type="NCBI Taxonomy" id="704125"/>
    <lineage>
        <taxon>Bacteria</taxon>
        <taxon>Bacillati</taxon>
        <taxon>Bacillota</taxon>
        <taxon>Clostridia</taxon>
        <taxon>Eubacteriales</taxon>
        <taxon>Clostridiaceae</taxon>
        <taxon>Clostridium</taxon>
    </lineage>
</organism>
<feature type="transmembrane region" description="Helical" evidence="6">
    <location>
        <begin position="410"/>
        <end position="429"/>
    </location>
</feature>
<evidence type="ECO:0000256" key="5">
    <source>
        <dbReference type="ARBA" id="ARBA00023136"/>
    </source>
</evidence>
<evidence type="ECO:0000256" key="3">
    <source>
        <dbReference type="ARBA" id="ARBA00022692"/>
    </source>
</evidence>
<feature type="transmembrane region" description="Helical" evidence="6">
    <location>
        <begin position="12"/>
        <end position="30"/>
    </location>
</feature>
<dbReference type="PROSITE" id="PS51257">
    <property type="entry name" value="PROKAR_LIPOPROTEIN"/>
    <property type="match status" value="1"/>
</dbReference>
<feature type="transmembrane region" description="Helical" evidence="6">
    <location>
        <begin position="202"/>
        <end position="224"/>
    </location>
</feature>
<feature type="transmembrane region" description="Helical" evidence="6">
    <location>
        <begin position="349"/>
        <end position="372"/>
    </location>
</feature>
<accession>A0ABN6J2L6</accession>
<feature type="transmembrane region" description="Helical" evidence="6">
    <location>
        <begin position="288"/>
        <end position="305"/>
    </location>
</feature>
<protein>
    <submittedName>
        <fullName evidence="8">Competence protein ComEC</fullName>
    </submittedName>
</protein>
<keyword evidence="3 6" id="KW-0812">Transmembrane</keyword>
<evidence type="ECO:0000313" key="8">
    <source>
        <dbReference type="EMBL" id="BCZ48559.1"/>
    </source>
</evidence>
<evidence type="ECO:0000313" key="9">
    <source>
        <dbReference type="Proteomes" id="UP000824633"/>
    </source>
</evidence>
<feature type="transmembrane region" description="Helical" evidence="6">
    <location>
        <begin position="436"/>
        <end position="453"/>
    </location>
</feature>
<feature type="transmembrane region" description="Helical" evidence="6">
    <location>
        <begin position="326"/>
        <end position="343"/>
    </location>
</feature>
<evidence type="ECO:0000256" key="2">
    <source>
        <dbReference type="ARBA" id="ARBA00022475"/>
    </source>
</evidence>
<dbReference type="EMBL" id="AP024849">
    <property type="protein sequence ID" value="BCZ48559.1"/>
    <property type="molecule type" value="Genomic_DNA"/>
</dbReference>
<feature type="domain" description="ComEC/Rec2-related protein" evidence="7">
    <location>
        <begin position="182"/>
        <end position="428"/>
    </location>
</feature>
<keyword evidence="4 6" id="KW-1133">Transmembrane helix</keyword>
<dbReference type="RefSeq" id="WP_224034812.1">
    <property type="nucleotide sequence ID" value="NZ_AP024849.1"/>
</dbReference>
<name>A0ABN6J2L6_9CLOT</name>
<dbReference type="Pfam" id="PF03772">
    <property type="entry name" value="Competence"/>
    <property type="match status" value="1"/>
</dbReference>
<sequence length="566" mass="64978">MFSKKIEEVGNPVVYIFLTLAISCISYGINQEIRGLAIFIVVFFFLSLFYYCGISFTCIMIMFFTIGILINFSYYRIGNEISGEVRILKMNNYGIMGNYEGKNIILKTDKKNLNVGEKYEVTGNVKNIQDKINGIVGEVEPKAINKANGDFITKLYEFKRKIYNNLEENLGKRKAGLIASIAFGYSDYLDEEDKDDMKNFGVIHSISVSGLHVAIVYGFLRIFMGGKAGLLATMIYVIFTGSNYSSIRAFLMLSSVEVGHILKRNNSSISALCFSAMILIIYQPYSIFSISLHLSYLATLGIIMFNNKFNNILYKLHVKLRQSLSLTLSAQIFTVPYLILIFKDFSVNFIIGNLFLVPFVDLIVITGNILALTYVFPKLFDFCCYLNLNIIKVFDWMLNIIDKISLPMFYGNEYVVFFYLFLMLSFYFVRKGYKKFIYLPLISILAITFQIYSPILNIKYYKEGAILVSYRNQRVLIANKNQIDWKRLSEITMATQSYRQGRVINIDGIYNVKLQGKNYILETSKEKYLLKMVSGKESSEYDIINFKDGLTKKIFIINGKAIEVYS</sequence>
<evidence type="ECO:0000256" key="1">
    <source>
        <dbReference type="ARBA" id="ARBA00004651"/>
    </source>
</evidence>
<keyword evidence="5 6" id="KW-0472">Membrane</keyword>
<dbReference type="Proteomes" id="UP000824633">
    <property type="component" value="Chromosome"/>
</dbReference>
<dbReference type="PANTHER" id="PTHR30619">
    <property type="entry name" value="DNA INTERNALIZATION/COMPETENCE PROTEIN COMEC/REC2"/>
    <property type="match status" value="1"/>
</dbReference>
<feature type="transmembrane region" description="Helical" evidence="6">
    <location>
        <begin position="230"/>
        <end position="253"/>
    </location>
</feature>
<proteinExistence type="predicted"/>
<dbReference type="InterPro" id="IPR023298">
    <property type="entry name" value="ATPase_P-typ_TM_dom_sf"/>
</dbReference>
<dbReference type="NCBIfam" id="TIGR00360">
    <property type="entry name" value="ComEC_N-term"/>
    <property type="match status" value="1"/>
</dbReference>
<feature type="transmembrane region" description="Helical" evidence="6">
    <location>
        <begin position="36"/>
        <end position="69"/>
    </location>
</feature>
<keyword evidence="9" id="KW-1185">Reference proteome</keyword>
<comment type="subcellular location">
    <subcellularLocation>
        <location evidence="1">Cell membrane</location>
        <topology evidence="1">Multi-pass membrane protein</topology>
    </subcellularLocation>
</comment>
<evidence type="ECO:0000259" key="7">
    <source>
        <dbReference type="Pfam" id="PF03772"/>
    </source>
</evidence>
<dbReference type="InterPro" id="IPR004477">
    <property type="entry name" value="ComEC_N"/>
</dbReference>
<gene>
    <name evidence="8" type="ORF">psyc5s11_46260</name>
</gene>
<evidence type="ECO:0000256" key="4">
    <source>
        <dbReference type="ARBA" id="ARBA00022989"/>
    </source>
</evidence>
<dbReference type="InterPro" id="IPR052159">
    <property type="entry name" value="Competence_DNA_uptake"/>
</dbReference>
<keyword evidence="2" id="KW-1003">Cell membrane</keyword>
<reference evidence="9" key="1">
    <citation type="submission" date="2021-07" db="EMBL/GenBank/DDBJ databases">
        <title>Complete genome sequencing of a Clostridium isolate.</title>
        <authorList>
            <person name="Ueki A."/>
            <person name="Tonouchi A."/>
        </authorList>
    </citation>
    <scope>NUCLEOTIDE SEQUENCE [LARGE SCALE GENOMIC DNA]</scope>
    <source>
        <strain evidence="9">C5S11</strain>
    </source>
</reference>
<dbReference type="SUPFAM" id="SSF81665">
    <property type="entry name" value="Calcium ATPase, transmembrane domain M"/>
    <property type="match status" value="1"/>
</dbReference>